<protein>
    <submittedName>
        <fullName evidence="2">Uncharacterized protein</fullName>
    </submittedName>
</protein>
<accession>A0A6C0CT30</accession>
<proteinExistence type="predicted"/>
<sequence>MSQSNPFSRANAQQHNLVSKLVTGIDSAYEVAVDLVDIDTAYVKEIGSTANPVQLAYIRQIGSSGGSGSSGSAYFNDLYVTRINGSSYPPPGGTGSGGPGPTGPTGPTGGGPYFIGGTGINVTYTGQTGSITNTGVVGITPGFGISVTPIIGAYNQYQVSYTGGTTGGGPPGPTGPAGPNVQGPTGQLVYFGNGGFTSSSQLTYDGTKASAPALQLVTGNTQLYLEAVGNTSTIYSGRINGSNILNISNSRGFPAMTLNTASQSLGISNSNPTFSLDVNGNTRIVYGGTTGATGVSGGSGISGSCALAAGSTYTIYGWGGGGAGNGGTGGAGGFSEVQFTTGPVGSTLRWSQLYGGTGGGGNALVAWLEGGPTFMYVPGGGAGATGGGVGSAAGEIPSGLTATYIDRNFWTYTTTSSTALSTPTFQYANIYSSIARGNATISINQQVPYNDSVSTSPSGVTYTFTVPAGTTYTVTSYGITFAGTTMQTPQDKLGVLVNQTFTNVGGGTGNTYAVGDYLLSGGTAAYSSVIGNPTMQDGLFLGTSGMTSSVGDVYWNGSYTARLLQGFTFAVLGPPSGTIGFIGNTLSAPVGATFIFPTFNSYLSGALRTTGSAIGASGSKINVNSRLFRETAQLATGPTGVVLGGGGYTGGSNPAYITNIPVTGAVSPSLGNAPAGGGGGSWFLNTTSLTALGFSNISKVDYGGIGIYSYGNIYGSYGTGSTSLSINPGFLIINKINTLTSPNPALTVIGNETVNGSVSTGTLPQGYIQTKIQNGDVVAAGGVMAGNCLAVSMLSTAAVGGGVQGISTQSGGKVMWNSVLPGAGRTELINAWGGATGTGFGFYAGPDGSTAQQPTGTLRNLGFWDTSGLVVQGGITANNLVVIQGITANTLVVNQGITANTLVVNQGITANNLIVNQGITASRVAAGTFVFTVTNL</sequence>
<evidence type="ECO:0000256" key="1">
    <source>
        <dbReference type="SAM" id="MobiDB-lite"/>
    </source>
</evidence>
<dbReference type="AlphaFoldDB" id="A0A6C0CT30"/>
<organism evidence="2">
    <name type="scientific">viral metagenome</name>
    <dbReference type="NCBI Taxonomy" id="1070528"/>
    <lineage>
        <taxon>unclassified sequences</taxon>
        <taxon>metagenomes</taxon>
        <taxon>organismal metagenomes</taxon>
    </lineage>
</organism>
<evidence type="ECO:0000313" key="2">
    <source>
        <dbReference type="EMBL" id="QHT07312.1"/>
    </source>
</evidence>
<dbReference type="EMBL" id="MN739481">
    <property type="protein sequence ID" value="QHT07312.1"/>
    <property type="molecule type" value="Genomic_DNA"/>
</dbReference>
<reference evidence="2" key="1">
    <citation type="journal article" date="2020" name="Nature">
        <title>Giant virus diversity and host interactions through global metagenomics.</title>
        <authorList>
            <person name="Schulz F."/>
            <person name="Roux S."/>
            <person name="Paez-Espino D."/>
            <person name="Jungbluth S."/>
            <person name="Walsh D.A."/>
            <person name="Denef V.J."/>
            <person name="McMahon K.D."/>
            <person name="Konstantinidis K.T."/>
            <person name="Eloe-Fadrosh E.A."/>
            <person name="Kyrpides N.C."/>
            <person name="Woyke T."/>
        </authorList>
    </citation>
    <scope>NUCLEOTIDE SEQUENCE</scope>
    <source>
        <strain evidence="2">GVMAG-M-3300021963-12</strain>
    </source>
</reference>
<feature type="region of interest" description="Disordered" evidence="1">
    <location>
        <begin position="86"/>
        <end position="112"/>
    </location>
</feature>
<name>A0A6C0CT30_9ZZZZ</name>